<reference evidence="9 10" key="1">
    <citation type="journal article" date="2018" name="Appl. Microbiol. Biotechnol.">
        <title>Co-cultivation of the strictly anaerobic methanogen Methanosarcina barkeri with aerobic methanotrophs in an oxygen-limited membrane bioreactor.</title>
        <authorList>
            <person name="In 't Zandt M.H."/>
            <person name="van den Bosch T.J.M."/>
            <person name="Rijkers R."/>
            <person name="van Kessel M.A.H.J."/>
            <person name="Jetten M.S.M."/>
            <person name="Welte C.U."/>
        </authorList>
    </citation>
    <scope>NUCLEOTIDE SEQUENCE [LARGE SCALE GENOMIC DNA]</scope>
    <source>
        <strain evidence="9 10">DSM 17706</strain>
    </source>
</reference>
<dbReference type="InterPro" id="IPR050390">
    <property type="entry name" value="C5-Methyltransferase"/>
</dbReference>
<evidence type="ECO:0000256" key="7">
    <source>
        <dbReference type="RuleBase" id="RU000416"/>
    </source>
</evidence>
<dbReference type="RefSeq" id="WP_108916747.1">
    <property type="nucleotide sequence ID" value="NZ_BGJY01000008.1"/>
</dbReference>
<dbReference type="EC" id="2.1.1.37" evidence="8"/>
<dbReference type="GO" id="GO:0003677">
    <property type="term" value="F:DNA binding"/>
    <property type="evidence" value="ECO:0007669"/>
    <property type="project" value="TreeGrafter"/>
</dbReference>
<dbReference type="GO" id="GO:0003886">
    <property type="term" value="F:DNA (cytosine-5-)-methyltransferase activity"/>
    <property type="evidence" value="ECO:0007669"/>
    <property type="project" value="UniProtKB-EC"/>
</dbReference>
<accession>A0A2U1SS49</accession>
<dbReference type="PANTHER" id="PTHR10629">
    <property type="entry name" value="CYTOSINE-SPECIFIC METHYLTRANSFERASE"/>
    <property type="match status" value="1"/>
</dbReference>
<keyword evidence="1 6" id="KW-0489">Methyltransferase</keyword>
<organism evidence="9 10">
    <name type="scientific">Methylosinus sporium</name>
    <dbReference type="NCBI Taxonomy" id="428"/>
    <lineage>
        <taxon>Bacteria</taxon>
        <taxon>Pseudomonadati</taxon>
        <taxon>Pseudomonadota</taxon>
        <taxon>Alphaproteobacteria</taxon>
        <taxon>Hyphomicrobiales</taxon>
        <taxon>Methylocystaceae</taxon>
        <taxon>Methylosinus</taxon>
    </lineage>
</organism>
<dbReference type="Gene3D" id="3.40.50.150">
    <property type="entry name" value="Vaccinia Virus protein VP39"/>
    <property type="match status" value="1"/>
</dbReference>
<name>A0A2U1SS49_METSR</name>
<dbReference type="InterPro" id="IPR018117">
    <property type="entry name" value="C5_DNA_meth_AS"/>
</dbReference>
<evidence type="ECO:0000256" key="2">
    <source>
        <dbReference type="ARBA" id="ARBA00022679"/>
    </source>
</evidence>
<evidence type="ECO:0000313" key="10">
    <source>
        <dbReference type="Proteomes" id="UP000245137"/>
    </source>
</evidence>
<dbReference type="Proteomes" id="UP000245137">
    <property type="component" value="Unassembled WGS sequence"/>
</dbReference>
<evidence type="ECO:0000256" key="1">
    <source>
        <dbReference type="ARBA" id="ARBA00022603"/>
    </source>
</evidence>
<dbReference type="InterPro" id="IPR001525">
    <property type="entry name" value="C5_MeTfrase"/>
</dbReference>
<dbReference type="InterPro" id="IPR029063">
    <property type="entry name" value="SAM-dependent_MTases_sf"/>
</dbReference>
<comment type="catalytic activity">
    <reaction evidence="5 8">
        <text>a 2'-deoxycytidine in DNA + S-adenosyl-L-methionine = a 5-methyl-2'-deoxycytidine in DNA + S-adenosyl-L-homocysteine + H(+)</text>
        <dbReference type="Rhea" id="RHEA:13681"/>
        <dbReference type="Rhea" id="RHEA-COMP:11369"/>
        <dbReference type="Rhea" id="RHEA-COMP:11370"/>
        <dbReference type="ChEBI" id="CHEBI:15378"/>
        <dbReference type="ChEBI" id="CHEBI:57856"/>
        <dbReference type="ChEBI" id="CHEBI:59789"/>
        <dbReference type="ChEBI" id="CHEBI:85452"/>
        <dbReference type="ChEBI" id="CHEBI:85454"/>
        <dbReference type="EC" id="2.1.1.37"/>
    </reaction>
</comment>
<dbReference type="SUPFAM" id="SSF53335">
    <property type="entry name" value="S-adenosyl-L-methionine-dependent methyltransferases"/>
    <property type="match status" value="1"/>
</dbReference>
<evidence type="ECO:0000256" key="8">
    <source>
        <dbReference type="RuleBase" id="RU000417"/>
    </source>
</evidence>
<protein>
    <recommendedName>
        <fullName evidence="8">Cytosine-specific methyltransferase</fullName>
        <ecNumber evidence="8">2.1.1.37</ecNumber>
    </recommendedName>
</protein>
<keyword evidence="10" id="KW-1185">Reference proteome</keyword>
<evidence type="ECO:0000313" key="9">
    <source>
        <dbReference type="EMBL" id="PWB94451.1"/>
    </source>
</evidence>
<evidence type="ECO:0000256" key="3">
    <source>
        <dbReference type="ARBA" id="ARBA00022691"/>
    </source>
</evidence>
<sequence length="384" mass="41692">MKIVGLFAGVGGLELGLARAGHECVMVSENWPLAARVLATHFSETPNVGDVAALRALPGETELVTAGFPCQDLSQAGRTQGIGGRKSSLVSHVFRLLDATRAPHALLENVSFMLSLDRGLAMARLVSAFEERGYLWAYRVVNTLAFLPQRRERVLFLASRLADPSDILLVDEATPRPRATALATHAHGFYWTEGVRGLGWGQDCVPTLKNGSTLGIASPPAILLPSGEVVTPDIRDAERLQGFPADWTAPAEALGRPGWRWSLVGNAVSTPVAEWVGGRLEAPGRYDPARDGAVLEEGARWPRAARYDGERRIGVEISAFPVWREREPLHLFLKHEGKPLSERASAGFLARAMRAKLRFEPGFREAVAAHLEAMRVRPGLAAAQ</sequence>
<evidence type="ECO:0000256" key="4">
    <source>
        <dbReference type="ARBA" id="ARBA00022747"/>
    </source>
</evidence>
<keyword evidence="2 6" id="KW-0808">Transferase</keyword>
<evidence type="ECO:0000256" key="6">
    <source>
        <dbReference type="PROSITE-ProRule" id="PRU01016"/>
    </source>
</evidence>
<dbReference type="PROSITE" id="PS51679">
    <property type="entry name" value="SAM_MT_C5"/>
    <property type="match status" value="1"/>
</dbReference>
<dbReference type="PROSITE" id="PS00094">
    <property type="entry name" value="C5_MTASE_1"/>
    <property type="match status" value="1"/>
</dbReference>
<dbReference type="GO" id="GO:0009307">
    <property type="term" value="P:DNA restriction-modification system"/>
    <property type="evidence" value="ECO:0007669"/>
    <property type="project" value="UniProtKB-KW"/>
</dbReference>
<proteinExistence type="inferred from homology"/>
<dbReference type="EMBL" id="PUIV01000008">
    <property type="protein sequence ID" value="PWB94451.1"/>
    <property type="molecule type" value="Genomic_DNA"/>
</dbReference>
<gene>
    <name evidence="9" type="ORF">C5689_07975</name>
</gene>
<feature type="active site" evidence="6">
    <location>
        <position position="70"/>
    </location>
</feature>
<dbReference type="Pfam" id="PF00145">
    <property type="entry name" value="DNA_methylase"/>
    <property type="match status" value="1"/>
</dbReference>
<dbReference type="GO" id="GO:0044027">
    <property type="term" value="P:negative regulation of gene expression via chromosomal CpG island methylation"/>
    <property type="evidence" value="ECO:0007669"/>
    <property type="project" value="TreeGrafter"/>
</dbReference>
<dbReference type="PANTHER" id="PTHR10629:SF50">
    <property type="entry name" value="DNA (CYTOSINE-5)-METHYLTRANSFERASE CMT3"/>
    <property type="match status" value="1"/>
</dbReference>
<dbReference type="PRINTS" id="PR00105">
    <property type="entry name" value="C5METTRFRASE"/>
</dbReference>
<keyword evidence="4" id="KW-0680">Restriction system</keyword>
<dbReference type="NCBIfam" id="TIGR00675">
    <property type="entry name" value="dcm"/>
    <property type="match status" value="1"/>
</dbReference>
<dbReference type="GO" id="GO:0032259">
    <property type="term" value="P:methylation"/>
    <property type="evidence" value="ECO:0007669"/>
    <property type="project" value="UniProtKB-KW"/>
</dbReference>
<comment type="similarity">
    <text evidence="6 7">Belongs to the class I-like SAM-binding methyltransferase superfamily. C5-methyltransferase family.</text>
</comment>
<keyword evidence="3 6" id="KW-0949">S-adenosyl-L-methionine</keyword>
<dbReference type="AlphaFoldDB" id="A0A2U1SS49"/>
<comment type="caution">
    <text evidence="9">The sequence shown here is derived from an EMBL/GenBank/DDBJ whole genome shotgun (WGS) entry which is preliminary data.</text>
</comment>
<dbReference type="OrthoDB" id="9813719at2"/>
<evidence type="ECO:0000256" key="5">
    <source>
        <dbReference type="ARBA" id="ARBA00047422"/>
    </source>
</evidence>